<protein>
    <submittedName>
        <fullName evidence="9">DNA invertase Pin-like site-specific DNA recombinase</fullName>
    </submittedName>
</protein>
<dbReference type="Gene3D" id="3.90.1750.20">
    <property type="entry name" value="Putative Large Serine Recombinase, Chain B, Domain 2"/>
    <property type="match status" value="1"/>
</dbReference>
<dbReference type="InterPro" id="IPR036162">
    <property type="entry name" value="Resolvase-like_N_sf"/>
</dbReference>
<evidence type="ECO:0000256" key="4">
    <source>
        <dbReference type="PIRSR" id="PIRSR606118-50"/>
    </source>
</evidence>
<keyword evidence="3" id="KW-0233">DNA recombination</keyword>
<keyword evidence="1" id="KW-0229">DNA integration</keyword>
<evidence type="ECO:0000256" key="2">
    <source>
        <dbReference type="ARBA" id="ARBA00023125"/>
    </source>
</evidence>
<dbReference type="AlphaFoldDB" id="A0A841L0J2"/>
<dbReference type="Pfam" id="PF00239">
    <property type="entry name" value="Resolvase"/>
    <property type="match status" value="1"/>
</dbReference>
<dbReference type="InterPro" id="IPR050639">
    <property type="entry name" value="SSR_resolvase"/>
</dbReference>
<proteinExistence type="predicted"/>
<accession>A0A841L0J2</accession>
<dbReference type="Proteomes" id="UP000579281">
    <property type="component" value="Unassembled WGS sequence"/>
</dbReference>
<evidence type="ECO:0000313" key="10">
    <source>
        <dbReference type="Proteomes" id="UP000579281"/>
    </source>
</evidence>
<dbReference type="InterPro" id="IPR006118">
    <property type="entry name" value="Recombinase_CS"/>
</dbReference>
<evidence type="ECO:0000256" key="3">
    <source>
        <dbReference type="ARBA" id="ARBA00023172"/>
    </source>
</evidence>
<evidence type="ECO:0000256" key="5">
    <source>
        <dbReference type="PROSITE-ProRule" id="PRU10137"/>
    </source>
</evidence>
<evidence type="ECO:0000256" key="6">
    <source>
        <dbReference type="SAM" id="Coils"/>
    </source>
</evidence>
<dbReference type="EMBL" id="JACHEN010000033">
    <property type="protein sequence ID" value="MBB6218098.1"/>
    <property type="molecule type" value="Genomic_DNA"/>
</dbReference>
<name>A0A841L0J2_9FIRM</name>
<evidence type="ECO:0000256" key="1">
    <source>
        <dbReference type="ARBA" id="ARBA00022908"/>
    </source>
</evidence>
<evidence type="ECO:0000313" key="9">
    <source>
        <dbReference type="EMBL" id="MBB6218098.1"/>
    </source>
</evidence>
<evidence type="ECO:0000259" key="7">
    <source>
        <dbReference type="PROSITE" id="PS51736"/>
    </source>
</evidence>
<organism evidence="9 10">
    <name type="scientific">Anaerosolibacter carboniphilus</name>
    <dbReference type="NCBI Taxonomy" id="1417629"/>
    <lineage>
        <taxon>Bacteria</taxon>
        <taxon>Bacillati</taxon>
        <taxon>Bacillota</taxon>
        <taxon>Clostridia</taxon>
        <taxon>Peptostreptococcales</taxon>
        <taxon>Thermotaleaceae</taxon>
        <taxon>Anaerosolibacter</taxon>
    </lineage>
</organism>
<dbReference type="PANTHER" id="PTHR30461">
    <property type="entry name" value="DNA-INVERTASE FROM LAMBDOID PROPHAGE"/>
    <property type="match status" value="1"/>
</dbReference>
<reference evidence="9 10" key="1">
    <citation type="submission" date="2020-08" db="EMBL/GenBank/DDBJ databases">
        <title>Genomic Encyclopedia of Type Strains, Phase IV (KMG-IV): sequencing the most valuable type-strain genomes for metagenomic binning, comparative biology and taxonomic classification.</title>
        <authorList>
            <person name="Goeker M."/>
        </authorList>
    </citation>
    <scope>NUCLEOTIDE SEQUENCE [LARGE SCALE GENOMIC DNA]</scope>
    <source>
        <strain evidence="9 10">DSM 103526</strain>
    </source>
</reference>
<dbReference type="InterPro" id="IPR038109">
    <property type="entry name" value="DNA_bind_recomb_sf"/>
</dbReference>
<dbReference type="SMART" id="SM00857">
    <property type="entry name" value="Resolvase"/>
    <property type="match status" value="1"/>
</dbReference>
<dbReference type="PROSITE" id="PS00397">
    <property type="entry name" value="RECOMBINASES_1"/>
    <property type="match status" value="1"/>
</dbReference>
<dbReference type="GO" id="GO:0015074">
    <property type="term" value="P:DNA integration"/>
    <property type="evidence" value="ECO:0007669"/>
    <property type="project" value="UniProtKB-KW"/>
</dbReference>
<dbReference type="PROSITE" id="PS51736">
    <property type="entry name" value="RECOMBINASES_3"/>
    <property type="match status" value="1"/>
</dbReference>
<comment type="caution">
    <text evidence="9">The sequence shown here is derived from an EMBL/GenBank/DDBJ whole genome shotgun (WGS) entry which is preliminary data.</text>
</comment>
<feature type="active site" description="O-(5'-phospho-DNA)-serine intermediate" evidence="4 5">
    <location>
        <position position="15"/>
    </location>
</feature>
<dbReference type="GO" id="GO:0000150">
    <property type="term" value="F:DNA strand exchange activity"/>
    <property type="evidence" value="ECO:0007669"/>
    <property type="project" value="InterPro"/>
</dbReference>
<dbReference type="GO" id="GO:0003677">
    <property type="term" value="F:DNA binding"/>
    <property type="evidence" value="ECO:0007669"/>
    <property type="project" value="UniProtKB-KW"/>
</dbReference>
<dbReference type="InterPro" id="IPR006119">
    <property type="entry name" value="Resolv_N"/>
</dbReference>
<dbReference type="Pfam" id="PF07508">
    <property type="entry name" value="Recombinase"/>
    <property type="match status" value="1"/>
</dbReference>
<dbReference type="CDD" id="cd00338">
    <property type="entry name" value="Ser_Recombinase"/>
    <property type="match status" value="1"/>
</dbReference>
<gene>
    <name evidence="9" type="ORF">HNQ80_004238</name>
</gene>
<keyword evidence="6" id="KW-0175">Coiled coil</keyword>
<feature type="domain" description="Recombinase" evidence="8">
    <location>
        <begin position="187"/>
        <end position="300"/>
    </location>
</feature>
<keyword evidence="2" id="KW-0238">DNA-binding</keyword>
<dbReference type="InterPro" id="IPR011109">
    <property type="entry name" value="DNA_bind_recombinase_dom"/>
</dbReference>
<keyword evidence="10" id="KW-1185">Reference proteome</keyword>
<dbReference type="PROSITE" id="PS51737">
    <property type="entry name" value="RECOMBINASE_DNA_BIND"/>
    <property type="match status" value="1"/>
</dbReference>
<dbReference type="PANTHER" id="PTHR30461:SF2">
    <property type="entry name" value="SERINE RECOMBINASE PINE-RELATED"/>
    <property type="match status" value="1"/>
</dbReference>
<dbReference type="Gene3D" id="3.40.50.1390">
    <property type="entry name" value="Resolvase, N-terminal catalytic domain"/>
    <property type="match status" value="1"/>
</dbReference>
<evidence type="ECO:0000259" key="8">
    <source>
        <dbReference type="PROSITE" id="PS51737"/>
    </source>
</evidence>
<dbReference type="SUPFAM" id="SSF53041">
    <property type="entry name" value="Resolvase-like"/>
    <property type="match status" value="1"/>
</dbReference>
<feature type="coiled-coil region" evidence="6">
    <location>
        <begin position="401"/>
        <end position="459"/>
    </location>
</feature>
<feature type="domain" description="Resolvase/invertase-type recombinase catalytic" evidence="7">
    <location>
        <begin position="7"/>
        <end position="179"/>
    </location>
</feature>
<sequence>MGKSDNNAIIYLRVSTDEQDKEGYSKSIQEKSALSYIEEKGYSLLATYDETKSASKVTPRKRKNEAYKIEYDVDESLKLQHRPKLLEILERARKKEFQHLIVYTRDRLTRDSQQYLALNAFFVNAGIKVHYCRSGEFDKLQDKKLNRILEILLSSYSELEAELISTRVKAGMHTSVKDGTWVSGSRPFGYKDDGDSDDAKHGPLKAEPAQKMIVQEIFRYYNIYGYGFGKIANLLNEKYKADKWHKSYIERIIKNETYTGKIVWNRYGGRRNPGKHDDDDIIKSNDTLEAAAIIDRSDWKESVHLRKLKKEVHDPYYYNTPFILKDKLICGICGNSLKCKNHGYDNRVYRCPTLNSSKRSEHIIPKDLLEAEVIFSLKSIFYSGSIDLFWNLYHAKCLKRKSDCKNAIDSLNHKILQLETNLLELEKACKNDDIPSIIKTRLKEEYSLYSKKIRSIREEMRLRSLENDLYYQNKANFRMAFQYLHENLSILPIENQRMLIDILVEKVYVNLNKGKLDLRIILKTPTIIPSS</sequence>